<dbReference type="Gene3D" id="3.90.70.10">
    <property type="entry name" value="Cysteine proteinases"/>
    <property type="match status" value="1"/>
</dbReference>
<dbReference type="PANTHER" id="PTHR24006">
    <property type="entry name" value="UBIQUITIN CARBOXYL-TERMINAL HYDROLASE"/>
    <property type="match status" value="1"/>
</dbReference>
<dbReference type="SUPFAM" id="SSF54001">
    <property type="entry name" value="Cysteine proteinases"/>
    <property type="match status" value="1"/>
</dbReference>
<evidence type="ECO:0000256" key="9">
    <source>
        <dbReference type="SAM" id="SignalP"/>
    </source>
</evidence>
<keyword evidence="4" id="KW-0645">Protease</keyword>
<feature type="region of interest" description="Disordered" evidence="8">
    <location>
        <begin position="584"/>
        <end position="606"/>
    </location>
</feature>
<protein>
    <recommendedName>
        <fullName evidence="3">ubiquitinyl hydrolase 1</fullName>
        <ecNumber evidence="3">3.4.19.12</ecNumber>
    </recommendedName>
</protein>
<dbReference type="GO" id="GO:0005634">
    <property type="term" value="C:nucleus"/>
    <property type="evidence" value="ECO:0007669"/>
    <property type="project" value="TreeGrafter"/>
</dbReference>
<evidence type="ECO:0000256" key="3">
    <source>
        <dbReference type="ARBA" id="ARBA00012759"/>
    </source>
</evidence>
<dbReference type="GO" id="GO:0016579">
    <property type="term" value="P:protein deubiquitination"/>
    <property type="evidence" value="ECO:0007669"/>
    <property type="project" value="InterPro"/>
</dbReference>
<dbReference type="InterPro" id="IPR001394">
    <property type="entry name" value="Peptidase_C19_UCH"/>
</dbReference>
<feature type="region of interest" description="Disordered" evidence="8">
    <location>
        <begin position="810"/>
        <end position="834"/>
    </location>
</feature>
<dbReference type="Pfam" id="PF00443">
    <property type="entry name" value="UCH"/>
    <property type="match status" value="1"/>
</dbReference>
<comment type="similarity">
    <text evidence="2">Belongs to the peptidase C19 family. USP10 subfamily.</text>
</comment>
<keyword evidence="5" id="KW-0833">Ubl conjugation pathway</keyword>
<feature type="compositionally biased region" description="Basic and acidic residues" evidence="8">
    <location>
        <begin position="378"/>
        <end position="391"/>
    </location>
</feature>
<accession>A0AAV5TAX1</accession>
<comment type="caution">
    <text evidence="11">The sequence shown here is derived from an EMBL/GenBank/DDBJ whole genome shotgun (WGS) entry which is preliminary data.</text>
</comment>
<comment type="catalytic activity">
    <reaction evidence="1">
        <text>Thiol-dependent hydrolysis of ester, thioester, amide, peptide and isopeptide bonds formed by the C-terminal Gly of ubiquitin (a 76-residue protein attached to proteins as an intracellular targeting signal).</text>
        <dbReference type="EC" id="3.4.19.12"/>
    </reaction>
</comment>
<dbReference type="Proteomes" id="UP001432027">
    <property type="component" value="Unassembled WGS sequence"/>
</dbReference>
<dbReference type="PANTHER" id="PTHR24006:SF687">
    <property type="entry name" value="UBIQUITIN CARBOXYL-TERMINAL HYDROLASE 10"/>
    <property type="match status" value="1"/>
</dbReference>
<organism evidence="11 12">
    <name type="scientific">Pristionchus entomophagus</name>
    <dbReference type="NCBI Taxonomy" id="358040"/>
    <lineage>
        <taxon>Eukaryota</taxon>
        <taxon>Metazoa</taxon>
        <taxon>Ecdysozoa</taxon>
        <taxon>Nematoda</taxon>
        <taxon>Chromadorea</taxon>
        <taxon>Rhabditida</taxon>
        <taxon>Rhabditina</taxon>
        <taxon>Diplogasteromorpha</taxon>
        <taxon>Diplogasteroidea</taxon>
        <taxon>Neodiplogasteridae</taxon>
        <taxon>Pristionchus</taxon>
    </lineage>
</organism>
<keyword evidence="9" id="KW-0732">Signal</keyword>
<keyword evidence="7" id="KW-0788">Thiol protease</keyword>
<reference evidence="11" key="1">
    <citation type="submission" date="2023-10" db="EMBL/GenBank/DDBJ databases">
        <title>Genome assembly of Pristionchus species.</title>
        <authorList>
            <person name="Yoshida K."/>
            <person name="Sommer R.J."/>
        </authorList>
    </citation>
    <scope>NUCLEOTIDE SEQUENCE</scope>
    <source>
        <strain evidence="11">RS0144</strain>
    </source>
</reference>
<dbReference type="GO" id="GO:0006508">
    <property type="term" value="P:proteolysis"/>
    <property type="evidence" value="ECO:0007669"/>
    <property type="project" value="UniProtKB-KW"/>
</dbReference>
<proteinExistence type="inferred from homology"/>
<feature type="non-terminal residue" evidence="11">
    <location>
        <position position="834"/>
    </location>
</feature>
<feature type="region of interest" description="Disordered" evidence="8">
    <location>
        <begin position="322"/>
        <end position="428"/>
    </location>
</feature>
<feature type="chain" id="PRO_5043372044" description="ubiquitinyl hydrolase 1" evidence="9">
    <location>
        <begin position="20"/>
        <end position="834"/>
    </location>
</feature>
<evidence type="ECO:0000256" key="4">
    <source>
        <dbReference type="ARBA" id="ARBA00022670"/>
    </source>
</evidence>
<evidence type="ECO:0000259" key="10">
    <source>
        <dbReference type="PROSITE" id="PS50235"/>
    </source>
</evidence>
<feature type="compositionally biased region" description="Polar residues" evidence="8">
    <location>
        <begin position="403"/>
        <end position="420"/>
    </location>
</feature>
<dbReference type="PROSITE" id="PS50235">
    <property type="entry name" value="USP_3"/>
    <property type="match status" value="1"/>
</dbReference>
<dbReference type="GO" id="GO:0005829">
    <property type="term" value="C:cytosol"/>
    <property type="evidence" value="ECO:0007669"/>
    <property type="project" value="TreeGrafter"/>
</dbReference>
<evidence type="ECO:0000256" key="7">
    <source>
        <dbReference type="ARBA" id="ARBA00022807"/>
    </source>
</evidence>
<feature type="domain" description="USP" evidence="10">
    <location>
        <begin position="451"/>
        <end position="814"/>
    </location>
</feature>
<feature type="region of interest" description="Disordered" evidence="8">
    <location>
        <begin position="758"/>
        <end position="784"/>
    </location>
</feature>
<sequence length="834" mass="93644">MSQWHDRSIMNVFVQIVHAVIAVDNLTMAAVPPLKVFEGAAVKYQKKTAPTPTSSRPARIVVTPGKIEVISTENKFPSIHIKPSDLLHRPKRPMGKTVSWISLDFIQHVDAKYQYINIQVDVSKVDDLVDILLHAWTAPKSKAGNSLFNDNADEIMRPVHKVPPNAVSRSTNPSERPARSGAMKIKVDEEGSAVPAHGSFNNDFNRQSILMTKNPGKNQTALHLQGMFSDYGITDGMGSAPSAPPLPVHNKVAPKKNFNTSSYAAQANKHNKSYRPVDLMADKTIERRTGLSETSFYGNDKPSQAPVPKNYSVNAPLLSTKDSLDGGHFGGSRSSVTMTRGTLQQSSMEEQRPRAGSDDGNENVMPSREKSFVSTSIRSREEPKRPRKASDMLECMSPPFGNGASSLSNNTQVVGRSSSMMDREKRGETRVGGSYGWNGWSGYTMDKYSNRKQTNIGNSCYMNSTMQMLASCPIFVSHLYRANSSLTNKSETMRRFNGLMRWLTGEIGSGPVKHDFLYKMRDCMRVLDKVFDENDGTAQQDAEECLTTLLGAISDECTGKGFRKRDSSSRRSIGGVSPIKTPIKKIQESDSMEEESSEKEGEKMKKMPAECDPVDLMEVKIRDVKRCKACGDTNEKPAMEHRVHLSMEEEREGQACVVKSLQQLLAAEVANEEIIGDFKCEKCGKTTEAIGTKYFFGFGEYIIIVFKRFGYNELTQTFRKLNTPIRVPMFLDMADFIQGEKNVPERLPLDETITISDERKSRRKKIKNTDETSPTVRVSDKTKEWLEREKEEKKEQARIEVLSQQLHDSVELVEEKKEKEEKMEEEEEEEEKTE</sequence>
<feature type="compositionally biased region" description="Basic and acidic residues" evidence="8">
    <location>
        <begin position="810"/>
        <end position="822"/>
    </location>
</feature>
<dbReference type="InterPro" id="IPR028889">
    <property type="entry name" value="USP"/>
</dbReference>
<gene>
    <name evidence="11" type="ORF">PENTCL1PPCAC_11989</name>
</gene>
<feature type="compositionally biased region" description="Polar residues" evidence="8">
    <location>
        <begin position="332"/>
        <end position="348"/>
    </location>
</feature>
<evidence type="ECO:0000256" key="1">
    <source>
        <dbReference type="ARBA" id="ARBA00000707"/>
    </source>
</evidence>
<evidence type="ECO:0000313" key="11">
    <source>
        <dbReference type="EMBL" id="GMS89814.1"/>
    </source>
</evidence>
<evidence type="ECO:0000256" key="5">
    <source>
        <dbReference type="ARBA" id="ARBA00022786"/>
    </source>
</evidence>
<dbReference type="InterPro" id="IPR050164">
    <property type="entry name" value="Peptidase_C19"/>
</dbReference>
<feature type="signal peptide" evidence="9">
    <location>
        <begin position="1"/>
        <end position="19"/>
    </location>
</feature>
<evidence type="ECO:0000256" key="8">
    <source>
        <dbReference type="SAM" id="MobiDB-lite"/>
    </source>
</evidence>
<dbReference type="AlphaFoldDB" id="A0AAV5TAX1"/>
<dbReference type="GO" id="GO:0004843">
    <property type="term" value="F:cysteine-type deubiquitinase activity"/>
    <property type="evidence" value="ECO:0007669"/>
    <property type="project" value="UniProtKB-EC"/>
</dbReference>
<dbReference type="EMBL" id="BTSX01000003">
    <property type="protein sequence ID" value="GMS89814.1"/>
    <property type="molecule type" value="Genomic_DNA"/>
</dbReference>
<feature type="region of interest" description="Disordered" evidence="8">
    <location>
        <begin position="163"/>
        <end position="182"/>
    </location>
</feature>
<feature type="compositionally biased region" description="Acidic residues" evidence="8">
    <location>
        <begin position="823"/>
        <end position="834"/>
    </location>
</feature>
<name>A0AAV5TAX1_9BILA</name>
<evidence type="ECO:0000256" key="2">
    <source>
        <dbReference type="ARBA" id="ARBA00005427"/>
    </source>
</evidence>
<evidence type="ECO:0000313" key="12">
    <source>
        <dbReference type="Proteomes" id="UP001432027"/>
    </source>
</evidence>
<keyword evidence="12" id="KW-1185">Reference proteome</keyword>
<keyword evidence="6" id="KW-0378">Hydrolase</keyword>
<evidence type="ECO:0000256" key="6">
    <source>
        <dbReference type="ARBA" id="ARBA00022801"/>
    </source>
</evidence>
<dbReference type="CDD" id="cd02257">
    <property type="entry name" value="Peptidase_C19"/>
    <property type="match status" value="1"/>
</dbReference>
<dbReference type="InterPro" id="IPR038765">
    <property type="entry name" value="Papain-like_cys_pep_sf"/>
</dbReference>
<dbReference type="EC" id="3.4.19.12" evidence="3"/>